<dbReference type="Proteomes" id="UP000324222">
    <property type="component" value="Unassembled WGS sequence"/>
</dbReference>
<protein>
    <submittedName>
        <fullName evidence="2">Uncharacterized protein</fullName>
    </submittedName>
</protein>
<accession>A0A5B7I133</accession>
<sequence>MRGKVAETGEMGGREEDLVGKGEGQLGGGFIRSGDLCNHASETPPPPLPTPPPPPTCYFFPTLVLLKQLWTEDTQQGTTRFLCPVTGRLVTNRGSWHQSLFLDWLVESRQAFPRAPPRTPRHIRGLVAAAAAPATSRLIQIRIPRFPFIRICMVYT</sequence>
<feature type="compositionally biased region" description="Basic and acidic residues" evidence="1">
    <location>
        <begin position="1"/>
        <end position="20"/>
    </location>
</feature>
<proteinExistence type="predicted"/>
<keyword evidence="3" id="KW-1185">Reference proteome</keyword>
<comment type="caution">
    <text evidence="2">The sequence shown here is derived from an EMBL/GenBank/DDBJ whole genome shotgun (WGS) entry which is preliminary data.</text>
</comment>
<dbReference type="AlphaFoldDB" id="A0A5B7I133"/>
<evidence type="ECO:0000313" key="3">
    <source>
        <dbReference type="Proteomes" id="UP000324222"/>
    </source>
</evidence>
<evidence type="ECO:0000256" key="1">
    <source>
        <dbReference type="SAM" id="MobiDB-lite"/>
    </source>
</evidence>
<feature type="compositionally biased region" description="Gly residues" evidence="1">
    <location>
        <begin position="21"/>
        <end position="31"/>
    </location>
</feature>
<organism evidence="2 3">
    <name type="scientific">Portunus trituberculatus</name>
    <name type="common">Swimming crab</name>
    <name type="synonym">Neptunus trituberculatus</name>
    <dbReference type="NCBI Taxonomy" id="210409"/>
    <lineage>
        <taxon>Eukaryota</taxon>
        <taxon>Metazoa</taxon>
        <taxon>Ecdysozoa</taxon>
        <taxon>Arthropoda</taxon>
        <taxon>Crustacea</taxon>
        <taxon>Multicrustacea</taxon>
        <taxon>Malacostraca</taxon>
        <taxon>Eumalacostraca</taxon>
        <taxon>Eucarida</taxon>
        <taxon>Decapoda</taxon>
        <taxon>Pleocyemata</taxon>
        <taxon>Brachyura</taxon>
        <taxon>Eubrachyura</taxon>
        <taxon>Portunoidea</taxon>
        <taxon>Portunidae</taxon>
        <taxon>Portuninae</taxon>
        <taxon>Portunus</taxon>
    </lineage>
</organism>
<evidence type="ECO:0000313" key="2">
    <source>
        <dbReference type="EMBL" id="MPC75656.1"/>
    </source>
</evidence>
<dbReference type="EMBL" id="VSRR010041594">
    <property type="protein sequence ID" value="MPC75656.1"/>
    <property type="molecule type" value="Genomic_DNA"/>
</dbReference>
<name>A0A5B7I133_PORTR</name>
<gene>
    <name evidence="2" type="ORF">E2C01_070049</name>
</gene>
<reference evidence="2 3" key="1">
    <citation type="submission" date="2019-05" db="EMBL/GenBank/DDBJ databases">
        <title>Another draft genome of Portunus trituberculatus and its Hox gene families provides insights of decapod evolution.</title>
        <authorList>
            <person name="Jeong J.-H."/>
            <person name="Song I."/>
            <person name="Kim S."/>
            <person name="Choi T."/>
            <person name="Kim D."/>
            <person name="Ryu S."/>
            <person name="Kim W."/>
        </authorList>
    </citation>
    <scope>NUCLEOTIDE SEQUENCE [LARGE SCALE GENOMIC DNA]</scope>
    <source>
        <tissue evidence="2">Muscle</tissue>
    </source>
</reference>
<feature type="region of interest" description="Disordered" evidence="1">
    <location>
        <begin position="1"/>
        <end position="50"/>
    </location>
</feature>